<gene>
    <name evidence="1" type="ORF">NCTC11544_02982</name>
</gene>
<protein>
    <submittedName>
        <fullName evidence="1">Uncharacterized protein</fullName>
    </submittedName>
</protein>
<evidence type="ECO:0000313" key="2">
    <source>
        <dbReference type="Proteomes" id="UP000255529"/>
    </source>
</evidence>
<evidence type="ECO:0000313" key="1">
    <source>
        <dbReference type="EMBL" id="SUI68404.1"/>
    </source>
</evidence>
<reference evidence="1 2" key="1">
    <citation type="submission" date="2018-06" db="EMBL/GenBank/DDBJ databases">
        <authorList>
            <consortium name="Pathogen Informatics"/>
            <person name="Doyle S."/>
        </authorList>
    </citation>
    <scope>NUCLEOTIDE SEQUENCE [LARGE SCALE GENOMIC DNA]</scope>
    <source>
        <strain evidence="1 2">NCTC11544</strain>
    </source>
</reference>
<dbReference type="AlphaFoldDB" id="A0A379ZU97"/>
<organism evidence="1 2">
    <name type="scientific">Serratia quinivorans</name>
    <dbReference type="NCBI Taxonomy" id="137545"/>
    <lineage>
        <taxon>Bacteria</taxon>
        <taxon>Pseudomonadati</taxon>
        <taxon>Pseudomonadota</taxon>
        <taxon>Gammaproteobacteria</taxon>
        <taxon>Enterobacterales</taxon>
        <taxon>Yersiniaceae</taxon>
        <taxon>Serratia</taxon>
    </lineage>
</organism>
<sequence length="52" mass="6137">MENTSSWQRLIEGNLPPEQRPAPAIYASWLRCRSLMQPAVWKAPPLRTRRYL</sequence>
<dbReference type="Proteomes" id="UP000255529">
    <property type="component" value="Unassembled WGS sequence"/>
</dbReference>
<accession>A0A379ZU97</accession>
<name>A0A379ZU97_9GAMM</name>
<dbReference type="EMBL" id="UGYN01000002">
    <property type="protein sequence ID" value="SUI68404.1"/>
    <property type="molecule type" value="Genomic_DNA"/>
</dbReference>
<proteinExistence type="predicted"/>